<accession>A0ABX5PZ49</accession>
<evidence type="ECO:0000313" key="1">
    <source>
        <dbReference type="EMBL" id="PZX43010.1"/>
    </source>
</evidence>
<keyword evidence="2" id="KW-1185">Reference proteome</keyword>
<comment type="caution">
    <text evidence="1">The sequence shown here is derived from an EMBL/GenBank/DDBJ whole genome shotgun (WGS) entry which is preliminary data.</text>
</comment>
<dbReference type="RefSeq" id="WP_015360797.1">
    <property type="nucleotide sequence ID" value="NZ_QKZR01000001.1"/>
</dbReference>
<gene>
    <name evidence="1" type="ORF">LX97_00007</name>
</gene>
<dbReference type="EMBL" id="QKZR01000001">
    <property type="protein sequence ID" value="PZX43010.1"/>
    <property type="molecule type" value="Genomic_DNA"/>
</dbReference>
<organism evidence="1 2">
    <name type="scientific">Nonlabens dokdonensis</name>
    <dbReference type="NCBI Taxonomy" id="328515"/>
    <lineage>
        <taxon>Bacteria</taxon>
        <taxon>Pseudomonadati</taxon>
        <taxon>Bacteroidota</taxon>
        <taxon>Flavobacteriia</taxon>
        <taxon>Flavobacteriales</taxon>
        <taxon>Flavobacteriaceae</taxon>
        <taxon>Nonlabens</taxon>
    </lineage>
</organism>
<reference evidence="1 2" key="1">
    <citation type="submission" date="2018-06" db="EMBL/GenBank/DDBJ databases">
        <title>Genomic Encyclopedia of Archaeal and Bacterial Type Strains, Phase II (KMG-II): from individual species to whole genera.</title>
        <authorList>
            <person name="Goeker M."/>
        </authorList>
    </citation>
    <scope>NUCLEOTIDE SEQUENCE [LARGE SCALE GENOMIC DNA]</scope>
    <source>
        <strain evidence="1 2">DSM 17205</strain>
    </source>
</reference>
<evidence type="ECO:0000313" key="2">
    <source>
        <dbReference type="Proteomes" id="UP000248584"/>
    </source>
</evidence>
<name>A0ABX5PZ49_9FLAO</name>
<dbReference type="Proteomes" id="UP000248584">
    <property type="component" value="Unassembled WGS sequence"/>
</dbReference>
<proteinExistence type="predicted"/>
<sequence length="161" mass="19037">MNPFKKKDSSLSRKLKGALTDLSVDIFGYEKMVTKNITHRTDYISKRLETPTERLYIRVFQKDHAIKSFLYDQSKPITTIPTGELTYFFLEEQIAQLGDYQNKVAFSIKQYLKEFAAANRIDEENVRIWIHVKDNQVQVRAFQDEEFIKQISLKSLIKFFK</sequence>
<protein>
    <submittedName>
        <fullName evidence="1">Uncharacterized protein</fullName>
    </submittedName>
</protein>